<name>A0A6J7XCJ6_9CAUD</name>
<protein>
    <submittedName>
        <fullName evidence="4">Uncharacterized protein</fullName>
    </submittedName>
</protein>
<dbReference type="EMBL" id="LR797366">
    <property type="protein sequence ID" value="CAB4210424.1"/>
    <property type="molecule type" value="Genomic_DNA"/>
</dbReference>
<evidence type="ECO:0000313" key="2">
    <source>
        <dbReference type="EMBL" id="CAB4195874.1"/>
    </source>
</evidence>
<proteinExistence type="predicted"/>
<gene>
    <name evidence="2" type="ORF">UFOVP1303_42</name>
    <name evidence="3" type="ORF">UFOVP1417_12</name>
    <name evidence="4" type="ORF">UFOVP1517_18</name>
    <name evidence="1" type="ORF">UFOVP664_75</name>
</gene>
<reference evidence="4" key="1">
    <citation type="submission" date="2020-05" db="EMBL/GenBank/DDBJ databases">
        <authorList>
            <person name="Chiriac C."/>
            <person name="Salcher M."/>
            <person name="Ghai R."/>
            <person name="Kavagutti S V."/>
        </authorList>
    </citation>
    <scope>NUCLEOTIDE SEQUENCE</scope>
</reference>
<dbReference type="EMBL" id="LR797248">
    <property type="protein sequence ID" value="CAB4195874.1"/>
    <property type="molecule type" value="Genomic_DNA"/>
</dbReference>
<dbReference type="EMBL" id="LR798366">
    <property type="protein sequence ID" value="CAB5226684.1"/>
    <property type="molecule type" value="Genomic_DNA"/>
</dbReference>
<organism evidence="4">
    <name type="scientific">uncultured Caudovirales phage</name>
    <dbReference type="NCBI Taxonomy" id="2100421"/>
    <lineage>
        <taxon>Viruses</taxon>
        <taxon>Duplodnaviria</taxon>
        <taxon>Heunggongvirae</taxon>
        <taxon>Uroviricota</taxon>
        <taxon>Caudoviricetes</taxon>
        <taxon>Peduoviridae</taxon>
        <taxon>Maltschvirus</taxon>
        <taxon>Maltschvirus maltsch</taxon>
    </lineage>
</organism>
<accession>A0A6J7XCJ6</accession>
<dbReference type="EMBL" id="LR796638">
    <property type="protein sequence ID" value="CAB4156581.1"/>
    <property type="molecule type" value="Genomic_DNA"/>
</dbReference>
<evidence type="ECO:0000313" key="1">
    <source>
        <dbReference type="EMBL" id="CAB4156581.1"/>
    </source>
</evidence>
<sequence>MTFNFFALNETLPGLTFTATGEGMWDAICEAIADHVLGADPYSEAAARDLVEIVAMQTADESEYTEAVFVQGKLVGSMDAPFWLPISDYVKI</sequence>
<evidence type="ECO:0000313" key="3">
    <source>
        <dbReference type="EMBL" id="CAB4210424.1"/>
    </source>
</evidence>
<evidence type="ECO:0000313" key="4">
    <source>
        <dbReference type="EMBL" id="CAB5226684.1"/>
    </source>
</evidence>